<dbReference type="EMBL" id="AFCE01000158">
    <property type="protein sequence ID" value="EGL81962.1"/>
    <property type="molecule type" value="Genomic_DNA"/>
</dbReference>
<dbReference type="GO" id="GO:0015658">
    <property type="term" value="F:branched-chain amino acid transmembrane transporter activity"/>
    <property type="evidence" value="ECO:0007669"/>
    <property type="project" value="TreeGrafter"/>
</dbReference>
<evidence type="ECO:0000313" key="8">
    <source>
        <dbReference type="EMBL" id="QZT34467.1"/>
    </source>
</evidence>
<evidence type="ECO:0000256" key="4">
    <source>
        <dbReference type="ARBA" id="ARBA00022840"/>
    </source>
</evidence>
<dbReference type="Gene3D" id="3.40.50.300">
    <property type="entry name" value="P-loop containing nucleotide triphosphate hydrolases"/>
    <property type="match status" value="1"/>
</dbReference>
<dbReference type="SUPFAM" id="SSF52540">
    <property type="entry name" value="P-loop containing nucleoside triphosphate hydrolases"/>
    <property type="match status" value="1"/>
</dbReference>
<dbReference type="GO" id="GO:0005524">
    <property type="term" value="F:ATP binding"/>
    <property type="evidence" value="ECO:0007669"/>
    <property type="project" value="UniProtKB-KW"/>
</dbReference>
<dbReference type="EMBL" id="CP082237">
    <property type="protein sequence ID" value="QZT34467.1"/>
    <property type="molecule type" value="Genomic_DNA"/>
</dbReference>
<dbReference type="AlphaFoldDB" id="F5L9H5"/>
<evidence type="ECO:0000256" key="3">
    <source>
        <dbReference type="ARBA" id="ARBA00022741"/>
    </source>
</evidence>
<keyword evidence="3" id="KW-0547">Nucleotide-binding</keyword>
<organism evidence="7 9">
    <name type="scientific">Caldalkalibacillus thermarum (strain TA2.A1)</name>
    <dbReference type="NCBI Taxonomy" id="986075"/>
    <lineage>
        <taxon>Bacteria</taxon>
        <taxon>Bacillati</taxon>
        <taxon>Bacillota</taxon>
        <taxon>Bacilli</taxon>
        <taxon>Bacillales</taxon>
        <taxon>Bacillaceae</taxon>
        <taxon>Caldalkalibacillus</taxon>
    </lineage>
</organism>
<protein>
    <submittedName>
        <fullName evidence="8">ABC transporter ATP-binding protein</fullName>
    </submittedName>
    <submittedName>
        <fullName evidence="7">ABC transporter related protein</fullName>
    </submittedName>
</protein>
<comment type="similarity">
    <text evidence="1">Belongs to the ABC transporter superfamily.</text>
</comment>
<dbReference type="RefSeq" id="WP_007505870.1">
    <property type="nucleotide sequence ID" value="NZ_AFCE01000158.1"/>
</dbReference>
<dbReference type="PANTHER" id="PTHR43820:SF4">
    <property type="entry name" value="HIGH-AFFINITY BRANCHED-CHAIN AMINO ACID TRANSPORT ATP-BINDING PROTEIN LIVF"/>
    <property type="match status" value="1"/>
</dbReference>
<dbReference type="PROSITE" id="PS50893">
    <property type="entry name" value="ABC_TRANSPORTER_2"/>
    <property type="match status" value="1"/>
</dbReference>
<dbReference type="InterPro" id="IPR003439">
    <property type="entry name" value="ABC_transporter-like_ATP-bd"/>
</dbReference>
<dbReference type="GO" id="GO:0015807">
    <property type="term" value="P:L-amino acid transport"/>
    <property type="evidence" value="ECO:0007669"/>
    <property type="project" value="TreeGrafter"/>
</dbReference>
<dbReference type="eggNOG" id="COG0410">
    <property type="taxonomic scope" value="Bacteria"/>
</dbReference>
<reference evidence="8" key="3">
    <citation type="submission" date="2021-08" db="EMBL/GenBank/DDBJ databases">
        <authorList>
            <person name="de Jong S."/>
            <person name="van den Broek M."/>
            <person name="Merkel A."/>
            <person name="de la Torre Cortes P."/>
            <person name="Kalamorz F."/>
            <person name="Cook G."/>
            <person name="van Loosdrecht M."/>
            <person name="McMillan D."/>
        </authorList>
    </citation>
    <scope>NUCLEOTIDE SEQUENCE</scope>
    <source>
        <strain evidence="8">TA2.A1</strain>
    </source>
</reference>
<dbReference type="InterPro" id="IPR027417">
    <property type="entry name" value="P-loop_NTPase"/>
</dbReference>
<evidence type="ECO:0000313" key="9">
    <source>
        <dbReference type="Proteomes" id="UP000010716"/>
    </source>
</evidence>
<keyword evidence="2" id="KW-0813">Transport</keyword>
<keyword evidence="5" id="KW-0029">Amino-acid transport</keyword>
<dbReference type="PANTHER" id="PTHR43820">
    <property type="entry name" value="HIGH-AFFINITY BRANCHED-CHAIN AMINO ACID TRANSPORT ATP-BINDING PROTEIN LIVF"/>
    <property type="match status" value="1"/>
</dbReference>
<dbReference type="Pfam" id="PF00005">
    <property type="entry name" value="ABC_tran"/>
    <property type="match status" value="1"/>
</dbReference>
<dbReference type="PROSITE" id="PS00211">
    <property type="entry name" value="ABC_TRANSPORTER_1"/>
    <property type="match status" value="1"/>
</dbReference>
<keyword evidence="4 8" id="KW-0067">ATP-binding</keyword>
<dbReference type="Proteomes" id="UP000825179">
    <property type="component" value="Chromosome"/>
</dbReference>
<evidence type="ECO:0000259" key="6">
    <source>
        <dbReference type="PROSITE" id="PS50893"/>
    </source>
</evidence>
<proteinExistence type="inferred from homology"/>
<feature type="domain" description="ABC transporter" evidence="6">
    <location>
        <begin position="6"/>
        <end position="242"/>
    </location>
</feature>
<accession>F5L9H5</accession>
<name>F5L9H5_CALTT</name>
<gene>
    <name evidence="7" type="ORF">CathTA2_2479</name>
    <name evidence="8" type="ORF">HUR95_03500</name>
</gene>
<dbReference type="InterPro" id="IPR017871">
    <property type="entry name" value="ABC_transporter-like_CS"/>
</dbReference>
<dbReference type="OrthoDB" id="9776369at2"/>
<dbReference type="KEGG" id="cthu:HUR95_03500"/>
<dbReference type="CDD" id="cd03224">
    <property type="entry name" value="ABC_TM1139_LivF_branched"/>
    <property type="match status" value="1"/>
</dbReference>
<dbReference type="InterPro" id="IPR003593">
    <property type="entry name" value="AAA+_ATPase"/>
</dbReference>
<reference evidence="7 9" key="1">
    <citation type="journal article" date="2011" name="J. Bacteriol.">
        <title>Draft genome sequence of the thermoalkaliphilic Caldalkalibacillus thermarum strain TA2.A1.</title>
        <authorList>
            <person name="Kalamorz F."/>
            <person name="Keis S."/>
            <person name="McMillan D.G."/>
            <person name="Olsson K."/>
            <person name="Stanton J.A."/>
            <person name="Stockwell P."/>
            <person name="Black M.A."/>
            <person name="Klingeman D.M."/>
            <person name="Land M.L."/>
            <person name="Han C.S."/>
            <person name="Martin S.L."/>
            <person name="Becher S.A."/>
            <person name="Peddie C.J."/>
            <person name="Morgan H.W."/>
            <person name="Matthies D."/>
            <person name="Preiss L."/>
            <person name="Meier T."/>
            <person name="Brown S.D."/>
            <person name="Cook G.M."/>
        </authorList>
    </citation>
    <scope>NUCLEOTIDE SEQUENCE [LARGE SCALE GENOMIC DNA]</scope>
    <source>
        <strain evidence="7 9">TA2.A1</strain>
    </source>
</reference>
<dbReference type="Proteomes" id="UP000010716">
    <property type="component" value="Unassembled WGS sequence"/>
</dbReference>
<keyword evidence="10" id="KW-1185">Reference proteome</keyword>
<dbReference type="GO" id="GO:0016887">
    <property type="term" value="F:ATP hydrolysis activity"/>
    <property type="evidence" value="ECO:0007669"/>
    <property type="project" value="InterPro"/>
</dbReference>
<evidence type="ECO:0000313" key="10">
    <source>
        <dbReference type="Proteomes" id="UP000825179"/>
    </source>
</evidence>
<dbReference type="SMART" id="SM00382">
    <property type="entry name" value="AAA"/>
    <property type="match status" value="1"/>
</dbReference>
<evidence type="ECO:0000256" key="1">
    <source>
        <dbReference type="ARBA" id="ARBA00005417"/>
    </source>
</evidence>
<dbReference type="InterPro" id="IPR052156">
    <property type="entry name" value="BCAA_Transport_ATP-bd_LivF"/>
</dbReference>
<evidence type="ECO:0000313" key="7">
    <source>
        <dbReference type="EMBL" id="EGL81962.1"/>
    </source>
</evidence>
<sequence>MAQCILQVENLHVSYGPIRALKGISLTVREREIVALLGANGAGKTTLLKTISGLLVPHQGKILFKGEDITGQDPTFIVQRKVIHVPEHRQVFGTLTVLDNLYLGAYHHYRSTGKEQIEQDLEKVFNLFPILKERKQQLAGTLSGGQQQMLAIARGVMAKPDVLLLDEPTLGLAPIVAKEVLELIQELNRSFGTTVLLIEQNIVASLKIAHRGYVIAQGEIVKEGEAQALLDDDEVKEAYLGHAVQ</sequence>
<evidence type="ECO:0000256" key="2">
    <source>
        <dbReference type="ARBA" id="ARBA00022448"/>
    </source>
</evidence>
<reference evidence="8 10" key="2">
    <citation type="journal article" date="2020" name="Extremophiles">
        <title>Genomic analysis of Caldalkalibacillus thermarum TA2.A1 reveals aerobic alkaliphilic metabolism and evolutionary hallmarks linking alkaliphilic bacteria and plant life.</title>
        <authorList>
            <person name="de Jong S.I."/>
            <person name="van den Broek M.A."/>
            <person name="Merkel A.Y."/>
            <person name="de la Torre Cortes P."/>
            <person name="Kalamorz F."/>
            <person name="Cook G.M."/>
            <person name="van Loosdrecht M.C.M."/>
            <person name="McMillan D.G.G."/>
        </authorList>
    </citation>
    <scope>NUCLEOTIDE SEQUENCE [LARGE SCALE GENOMIC DNA]</scope>
    <source>
        <strain evidence="8 10">TA2.A1</strain>
    </source>
</reference>
<evidence type="ECO:0000256" key="5">
    <source>
        <dbReference type="ARBA" id="ARBA00022970"/>
    </source>
</evidence>